<keyword evidence="2 6" id="KW-0812">Transmembrane</keyword>
<evidence type="ECO:0000256" key="6">
    <source>
        <dbReference type="SAM" id="Phobius"/>
    </source>
</evidence>
<evidence type="ECO:0000256" key="1">
    <source>
        <dbReference type="ARBA" id="ARBA00004141"/>
    </source>
</evidence>
<dbReference type="SUPFAM" id="SSF81321">
    <property type="entry name" value="Family A G protein-coupled receptor-like"/>
    <property type="match status" value="1"/>
</dbReference>
<feature type="compositionally biased region" description="Acidic residues" evidence="5">
    <location>
        <begin position="394"/>
        <end position="413"/>
    </location>
</feature>
<evidence type="ECO:0000256" key="3">
    <source>
        <dbReference type="ARBA" id="ARBA00022989"/>
    </source>
</evidence>
<dbReference type="GO" id="GO:0004930">
    <property type="term" value="F:G protein-coupled receptor activity"/>
    <property type="evidence" value="ECO:0007669"/>
    <property type="project" value="InterPro"/>
</dbReference>
<reference evidence="9" key="1">
    <citation type="journal article" date="2023" name="Commun. Biol.">
        <title>Genome analysis of Parmales, the sister group of diatoms, reveals the evolutionary specialization of diatoms from phago-mixotrophs to photoautotrophs.</title>
        <authorList>
            <person name="Ban H."/>
            <person name="Sato S."/>
            <person name="Yoshikawa S."/>
            <person name="Yamada K."/>
            <person name="Nakamura Y."/>
            <person name="Ichinomiya M."/>
            <person name="Sato N."/>
            <person name="Blanc-Mathieu R."/>
            <person name="Endo H."/>
            <person name="Kuwata A."/>
            <person name="Ogata H."/>
        </authorList>
    </citation>
    <scope>NUCLEOTIDE SEQUENCE [LARGE SCALE GENOMIC DNA]</scope>
    <source>
        <strain evidence="9">NIES 3701</strain>
    </source>
</reference>
<keyword evidence="9" id="KW-1185">Reference proteome</keyword>
<dbReference type="PANTHER" id="PTHR23112:SF47">
    <property type="entry name" value="G-PROTEIN COUPLED RECEPTOR 157"/>
    <property type="match status" value="1"/>
</dbReference>
<comment type="caution">
    <text evidence="8">The sequence shown here is derived from an EMBL/GenBank/DDBJ whole genome shotgun (WGS) entry which is preliminary data.</text>
</comment>
<proteinExistence type="predicted"/>
<dbReference type="PROSITE" id="PS50261">
    <property type="entry name" value="G_PROTEIN_RECEP_F2_4"/>
    <property type="match status" value="1"/>
</dbReference>
<keyword evidence="3 6" id="KW-1133">Transmembrane helix</keyword>
<feature type="region of interest" description="Disordered" evidence="5">
    <location>
        <begin position="330"/>
        <end position="446"/>
    </location>
</feature>
<name>A0A9W7BJY2_9STRA</name>
<dbReference type="Pfam" id="PF00001">
    <property type="entry name" value="7tm_1"/>
    <property type="match status" value="1"/>
</dbReference>
<dbReference type="OrthoDB" id="100006at2759"/>
<comment type="subcellular location">
    <subcellularLocation>
        <location evidence="1">Membrane</location>
        <topology evidence="1">Multi-pass membrane protein</topology>
    </subcellularLocation>
</comment>
<feature type="transmembrane region" description="Helical" evidence="6">
    <location>
        <begin position="20"/>
        <end position="44"/>
    </location>
</feature>
<evidence type="ECO:0000313" key="9">
    <source>
        <dbReference type="Proteomes" id="UP001165085"/>
    </source>
</evidence>
<dbReference type="PRINTS" id="PR02001">
    <property type="entry name" value="GCR1CAMPR"/>
</dbReference>
<sequence>MGASKVEQGLCKDEDIELNFVLQLVMSSLSVIGSSCIIVSYYLMPKNQKAKILRCLLVWLSAMDLGASSAYLLSPLVVNTDNKDDPIKNDSLCTFQAISSTFCSMSSFLTTCLIGIYLHQAVIRDTSNQRWKVIHTHSGTVFLLVAILFPLALCFVVLGNGKFGFSQDFGEQWCWIKSNSQEVGYDKWDTFMWRMVGGKAVELSTLVVIIFTYIPTMLRLRKLKLSEGNNSISRLAFVPGAFVILRFPSLIRTVLDIVADTANNADPETWNCIEFLSILQSLGDPSQGFVNGLAYCVGSIKMRRVLCRAFCCRKEENDGVVTWEDTNERLRDTSATGTGAGRSNREGSKRRSRQRRAKGPGQVGVAHGQVDSNGNSWRDSSGVGPDIDKCISDSDNDEERYVLDDELDEEMGEPGDGSSGTSGTSGTNSNNSFEDDNDLSKSLLDK</sequence>
<feature type="domain" description="G-protein coupled receptors family 2 profile 2" evidence="7">
    <location>
        <begin position="19"/>
        <end position="299"/>
    </location>
</feature>
<dbReference type="CDD" id="cd00637">
    <property type="entry name" value="7tm_classA_rhodopsin-like"/>
    <property type="match status" value="1"/>
</dbReference>
<dbReference type="Gene3D" id="1.20.1070.10">
    <property type="entry name" value="Rhodopsin 7-helix transmembrane proteins"/>
    <property type="match status" value="1"/>
</dbReference>
<feature type="transmembrane region" description="Helical" evidence="6">
    <location>
        <begin position="56"/>
        <end position="77"/>
    </location>
</feature>
<dbReference type="GO" id="GO:0007166">
    <property type="term" value="P:cell surface receptor signaling pathway"/>
    <property type="evidence" value="ECO:0007669"/>
    <property type="project" value="InterPro"/>
</dbReference>
<feature type="compositionally biased region" description="Low complexity" evidence="5">
    <location>
        <begin position="421"/>
        <end position="432"/>
    </location>
</feature>
<feature type="compositionally biased region" description="Polar residues" evidence="5">
    <location>
        <begin position="370"/>
        <end position="379"/>
    </location>
</feature>
<evidence type="ECO:0000259" key="7">
    <source>
        <dbReference type="PROSITE" id="PS50261"/>
    </source>
</evidence>
<evidence type="ECO:0000313" key="8">
    <source>
        <dbReference type="EMBL" id="GMH89280.1"/>
    </source>
</evidence>
<dbReference type="InterPro" id="IPR000276">
    <property type="entry name" value="GPCR_Rhodpsn"/>
</dbReference>
<keyword evidence="4 6" id="KW-0472">Membrane</keyword>
<feature type="transmembrane region" description="Helical" evidence="6">
    <location>
        <begin position="97"/>
        <end position="118"/>
    </location>
</feature>
<dbReference type="InterPro" id="IPR022343">
    <property type="entry name" value="GCR1-cAMP_receptor"/>
</dbReference>
<gene>
    <name evidence="8" type="ORF">TrST_g940</name>
</gene>
<feature type="transmembrane region" description="Helical" evidence="6">
    <location>
        <begin position="139"/>
        <end position="158"/>
    </location>
</feature>
<dbReference type="EMBL" id="BRXY01000355">
    <property type="protein sequence ID" value="GMH89280.1"/>
    <property type="molecule type" value="Genomic_DNA"/>
</dbReference>
<accession>A0A9W7BJY2</accession>
<feature type="transmembrane region" description="Helical" evidence="6">
    <location>
        <begin position="191"/>
        <end position="214"/>
    </location>
</feature>
<evidence type="ECO:0000256" key="2">
    <source>
        <dbReference type="ARBA" id="ARBA00022692"/>
    </source>
</evidence>
<dbReference type="PANTHER" id="PTHR23112">
    <property type="entry name" value="G PROTEIN-COUPLED RECEPTOR 157-RELATED"/>
    <property type="match status" value="1"/>
</dbReference>
<dbReference type="GO" id="GO:0007189">
    <property type="term" value="P:adenylate cyclase-activating G protein-coupled receptor signaling pathway"/>
    <property type="evidence" value="ECO:0007669"/>
    <property type="project" value="TreeGrafter"/>
</dbReference>
<dbReference type="InterPro" id="IPR017981">
    <property type="entry name" value="GPCR_2-like_7TM"/>
</dbReference>
<protein>
    <recommendedName>
        <fullName evidence="7">G-protein coupled receptors family 2 profile 2 domain-containing protein</fullName>
    </recommendedName>
</protein>
<evidence type="ECO:0000256" key="4">
    <source>
        <dbReference type="ARBA" id="ARBA00023136"/>
    </source>
</evidence>
<evidence type="ECO:0000256" key="5">
    <source>
        <dbReference type="SAM" id="MobiDB-lite"/>
    </source>
</evidence>
<dbReference type="AlphaFoldDB" id="A0A9W7BJY2"/>
<organism evidence="8 9">
    <name type="scientific">Triparma strigata</name>
    <dbReference type="NCBI Taxonomy" id="1606541"/>
    <lineage>
        <taxon>Eukaryota</taxon>
        <taxon>Sar</taxon>
        <taxon>Stramenopiles</taxon>
        <taxon>Ochrophyta</taxon>
        <taxon>Bolidophyceae</taxon>
        <taxon>Parmales</taxon>
        <taxon>Triparmaceae</taxon>
        <taxon>Triparma</taxon>
    </lineage>
</organism>
<dbReference type="GO" id="GO:0005886">
    <property type="term" value="C:plasma membrane"/>
    <property type="evidence" value="ECO:0007669"/>
    <property type="project" value="TreeGrafter"/>
</dbReference>
<dbReference type="Proteomes" id="UP001165085">
    <property type="component" value="Unassembled WGS sequence"/>
</dbReference>